<dbReference type="AlphaFoldDB" id="A0A3M7RQK5"/>
<protein>
    <submittedName>
        <fullName evidence="1">Uncharacterized protein</fullName>
    </submittedName>
</protein>
<reference evidence="1 2" key="1">
    <citation type="journal article" date="2018" name="Sci. Rep.">
        <title>Genomic signatures of local adaptation to the degree of environmental predictability in rotifers.</title>
        <authorList>
            <person name="Franch-Gras L."/>
            <person name="Hahn C."/>
            <person name="Garcia-Roger E.M."/>
            <person name="Carmona M.J."/>
            <person name="Serra M."/>
            <person name="Gomez A."/>
        </authorList>
    </citation>
    <scope>NUCLEOTIDE SEQUENCE [LARGE SCALE GENOMIC DNA]</scope>
    <source>
        <strain evidence="1">HYR1</strain>
    </source>
</reference>
<sequence length="151" mass="17820">MITKKFNKNKIVLIKIVQQTVLINNFMFFFFKTDFVFCFDILMFKINSVNAEWCNINSYGLKIFFDYFGQQKKYLSLIIPLLKNLTIKKNNIILNIDFFKTIQLIEIRIKIIVHTILGSTSFCDQALITVNALNVLVFNLKKNMITNLNFR</sequence>
<keyword evidence="2" id="KW-1185">Reference proteome</keyword>
<evidence type="ECO:0000313" key="2">
    <source>
        <dbReference type="Proteomes" id="UP000276133"/>
    </source>
</evidence>
<accession>A0A3M7RQK5</accession>
<organism evidence="1 2">
    <name type="scientific">Brachionus plicatilis</name>
    <name type="common">Marine rotifer</name>
    <name type="synonym">Brachionus muelleri</name>
    <dbReference type="NCBI Taxonomy" id="10195"/>
    <lineage>
        <taxon>Eukaryota</taxon>
        <taxon>Metazoa</taxon>
        <taxon>Spiralia</taxon>
        <taxon>Gnathifera</taxon>
        <taxon>Rotifera</taxon>
        <taxon>Eurotatoria</taxon>
        <taxon>Monogononta</taxon>
        <taxon>Pseudotrocha</taxon>
        <taxon>Ploima</taxon>
        <taxon>Brachionidae</taxon>
        <taxon>Brachionus</taxon>
    </lineage>
</organism>
<proteinExistence type="predicted"/>
<comment type="caution">
    <text evidence="1">The sequence shown here is derived from an EMBL/GenBank/DDBJ whole genome shotgun (WGS) entry which is preliminary data.</text>
</comment>
<name>A0A3M7RQK5_BRAPC</name>
<gene>
    <name evidence="1" type="ORF">BpHYR1_038856</name>
</gene>
<dbReference type="Proteomes" id="UP000276133">
    <property type="component" value="Unassembled WGS sequence"/>
</dbReference>
<evidence type="ECO:0000313" key="1">
    <source>
        <dbReference type="EMBL" id="RNA25759.1"/>
    </source>
</evidence>
<dbReference type="EMBL" id="REGN01002862">
    <property type="protein sequence ID" value="RNA25759.1"/>
    <property type="molecule type" value="Genomic_DNA"/>
</dbReference>